<evidence type="ECO:0000313" key="11">
    <source>
        <dbReference type="EMBL" id="KAK3099923.1"/>
    </source>
</evidence>
<evidence type="ECO:0000256" key="7">
    <source>
        <dbReference type="ARBA" id="ARBA00022840"/>
    </source>
</evidence>
<keyword evidence="8" id="KW-0460">Magnesium</keyword>
<evidence type="ECO:0000256" key="1">
    <source>
        <dbReference type="ARBA" id="ARBA00001946"/>
    </source>
</evidence>
<evidence type="ECO:0000256" key="6">
    <source>
        <dbReference type="ARBA" id="ARBA00022741"/>
    </source>
</evidence>
<keyword evidence="4" id="KW-0548">Nucleotidyltransferase</keyword>
<evidence type="ECO:0000256" key="3">
    <source>
        <dbReference type="ARBA" id="ARBA00022679"/>
    </source>
</evidence>
<dbReference type="Pfam" id="PF20266">
    <property type="entry name" value="Mab-21_C"/>
    <property type="match status" value="1"/>
</dbReference>
<dbReference type="Pfam" id="PF03281">
    <property type="entry name" value="Mab-21"/>
    <property type="match status" value="1"/>
</dbReference>
<sequence length="552" mass="64047">MKALVQFDNGVYVSSALWRIETMQDIPESQIHGPCENGILGCCEFDFAHCLQCSEWPKSALPCINRLAKAKWPSIAVLSNIVRSGFHLVPIGDKTSDKEIMEWRISFSNAETSLIDEMNHCQFLCYGLLKVFLKEAIETNDDLRGLLCSYFLKTSVLWAIIHFGTSWMTEDILRWFWICFRQLINWVYDGYCPNFFIPENNMFYGKIHGRAQLFLLNHLTTLYREGFKCLIRCSSVRGPLEVAFRRPQIGFVIPFDNIGIKLRTDLHLISDICSGYSFSLEPPDLHTTISLLECLQRKFRTPTELSAISILLKFHIQYFLICALPQWFLDMRIEGNKRICTRLCRIMNTLYKNRSDATTHGILLAILLYRKGMYQKVIKLGLNVKDRLKQSNVIYEWNLQEVKYRAAGGEFFQFDEMMKKIVSIPFRLDEGTCFPEVFLEINYSRWGIYCPPMVIVSALLYMSFHKLSSSSSEADSVLRDLSIVINNTDNHHIPCFLRAISWEMLGICQEVGGYLFDAFHSFQRALMEPIHNSFREATLIRLQMLNTRIDNL</sequence>
<keyword evidence="6" id="KW-0547">Nucleotide-binding</keyword>
<keyword evidence="7" id="KW-0067">ATP-binding</keyword>
<evidence type="ECO:0000256" key="8">
    <source>
        <dbReference type="ARBA" id="ARBA00022842"/>
    </source>
</evidence>
<dbReference type="EMBL" id="VSWD01000006">
    <property type="protein sequence ID" value="KAK3099923.1"/>
    <property type="molecule type" value="Genomic_DNA"/>
</dbReference>
<evidence type="ECO:0000259" key="9">
    <source>
        <dbReference type="Pfam" id="PF03281"/>
    </source>
</evidence>
<keyword evidence="5" id="KW-0479">Metal-binding</keyword>
<reference evidence="11" key="1">
    <citation type="submission" date="2019-08" db="EMBL/GenBank/DDBJ databases">
        <title>The improved chromosome-level genome for the pearl oyster Pinctada fucata martensii using PacBio sequencing and Hi-C.</title>
        <authorList>
            <person name="Zheng Z."/>
        </authorList>
    </citation>
    <scope>NUCLEOTIDE SEQUENCE</scope>
    <source>
        <strain evidence="11">ZZ-2019</strain>
        <tissue evidence="11">Adductor muscle</tissue>
    </source>
</reference>
<dbReference type="Proteomes" id="UP001186944">
    <property type="component" value="Unassembled WGS sequence"/>
</dbReference>
<dbReference type="InterPro" id="IPR024810">
    <property type="entry name" value="MAB21L/cGLR"/>
</dbReference>
<evidence type="ECO:0000256" key="5">
    <source>
        <dbReference type="ARBA" id="ARBA00022723"/>
    </source>
</evidence>
<proteinExistence type="inferred from homology"/>
<evidence type="ECO:0000256" key="2">
    <source>
        <dbReference type="ARBA" id="ARBA00008307"/>
    </source>
</evidence>
<evidence type="ECO:0000259" key="10">
    <source>
        <dbReference type="Pfam" id="PF20266"/>
    </source>
</evidence>
<dbReference type="GO" id="GO:0046872">
    <property type="term" value="F:metal ion binding"/>
    <property type="evidence" value="ECO:0007669"/>
    <property type="project" value="UniProtKB-KW"/>
</dbReference>
<dbReference type="PANTHER" id="PTHR10656">
    <property type="entry name" value="CELL FATE DETERMINING PROTEIN MAB21-RELATED"/>
    <property type="match status" value="1"/>
</dbReference>
<dbReference type="SMART" id="SM01265">
    <property type="entry name" value="Mab-21"/>
    <property type="match status" value="1"/>
</dbReference>
<organism evidence="11 12">
    <name type="scientific">Pinctada imbricata</name>
    <name type="common">Atlantic pearl-oyster</name>
    <name type="synonym">Pinctada martensii</name>
    <dbReference type="NCBI Taxonomy" id="66713"/>
    <lineage>
        <taxon>Eukaryota</taxon>
        <taxon>Metazoa</taxon>
        <taxon>Spiralia</taxon>
        <taxon>Lophotrochozoa</taxon>
        <taxon>Mollusca</taxon>
        <taxon>Bivalvia</taxon>
        <taxon>Autobranchia</taxon>
        <taxon>Pteriomorphia</taxon>
        <taxon>Pterioida</taxon>
        <taxon>Pterioidea</taxon>
        <taxon>Pteriidae</taxon>
        <taxon>Pinctada</taxon>
    </lineage>
</organism>
<evidence type="ECO:0000313" key="12">
    <source>
        <dbReference type="Proteomes" id="UP001186944"/>
    </source>
</evidence>
<feature type="domain" description="Mab-21-like nucleotidyltransferase" evidence="9">
    <location>
        <begin position="45"/>
        <end position="116"/>
    </location>
</feature>
<dbReference type="InterPro" id="IPR046906">
    <property type="entry name" value="Mab-21_HhH/H2TH-like"/>
</dbReference>
<comment type="caution">
    <text evidence="11">The sequence shown here is derived from an EMBL/GenBank/DDBJ whole genome shotgun (WGS) entry which is preliminary data.</text>
</comment>
<protein>
    <submittedName>
        <fullName evidence="11">Uncharacterized protein</fullName>
    </submittedName>
</protein>
<dbReference type="InterPro" id="IPR046903">
    <property type="entry name" value="Mab-21-like_nuc_Trfase"/>
</dbReference>
<dbReference type="GO" id="GO:0005524">
    <property type="term" value="F:ATP binding"/>
    <property type="evidence" value="ECO:0007669"/>
    <property type="project" value="UniProtKB-KW"/>
</dbReference>
<name>A0AA88Y7I6_PINIB</name>
<dbReference type="Gene3D" id="1.10.1410.40">
    <property type="match status" value="1"/>
</dbReference>
<dbReference type="AlphaFoldDB" id="A0AA88Y7I6"/>
<comment type="similarity">
    <text evidence="2">Belongs to the mab-21 family.</text>
</comment>
<keyword evidence="12" id="KW-1185">Reference proteome</keyword>
<dbReference type="PANTHER" id="PTHR10656:SF42">
    <property type="entry name" value="CYCLIC GMP-AMP SYNTHASE-LIKE PROTEIN-RELATED"/>
    <property type="match status" value="1"/>
</dbReference>
<gene>
    <name evidence="11" type="ORF">FSP39_011839</name>
</gene>
<feature type="domain" description="Mab-21-like HhH/H2TH-like" evidence="10">
    <location>
        <begin position="124"/>
        <end position="211"/>
    </location>
</feature>
<keyword evidence="3" id="KW-0808">Transferase</keyword>
<comment type="cofactor">
    <cofactor evidence="1">
        <name>Mg(2+)</name>
        <dbReference type="ChEBI" id="CHEBI:18420"/>
    </cofactor>
</comment>
<accession>A0AA88Y7I6</accession>
<evidence type="ECO:0000256" key="4">
    <source>
        <dbReference type="ARBA" id="ARBA00022695"/>
    </source>
</evidence>
<dbReference type="GO" id="GO:0016779">
    <property type="term" value="F:nucleotidyltransferase activity"/>
    <property type="evidence" value="ECO:0007669"/>
    <property type="project" value="UniProtKB-KW"/>
</dbReference>